<dbReference type="PRINTS" id="PR00111">
    <property type="entry name" value="ABHYDROLASE"/>
</dbReference>
<dbReference type="EMBL" id="JBHTCH010000004">
    <property type="protein sequence ID" value="MFC7359804.1"/>
    <property type="molecule type" value="Genomic_DNA"/>
</dbReference>
<evidence type="ECO:0000256" key="1">
    <source>
        <dbReference type="SAM" id="MobiDB-lite"/>
    </source>
</evidence>
<organism evidence="4 5">
    <name type="scientific">Nocardioides astragali</name>
    <dbReference type="NCBI Taxonomy" id="1776736"/>
    <lineage>
        <taxon>Bacteria</taxon>
        <taxon>Bacillati</taxon>
        <taxon>Actinomycetota</taxon>
        <taxon>Actinomycetes</taxon>
        <taxon>Propionibacteriales</taxon>
        <taxon>Nocardioidaceae</taxon>
        <taxon>Nocardioides</taxon>
    </lineage>
</organism>
<feature type="transmembrane region" description="Helical" evidence="2">
    <location>
        <begin position="54"/>
        <end position="71"/>
    </location>
</feature>
<dbReference type="Proteomes" id="UP001596524">
    <property type="component" value="Unassembled WGS sequence"/>
</dbReference>
<keyword evidence="2" id="KW-0812">Transmembrane</keyword>
<dbReference type="GO" id="GO:0016787">
    <property type="term" value="F:hydrolase activity"/>
    <property type="evidence" value="ECO:0007669"/>
    <property type="project" value="UniProtKB-KW"/>
</dbReference>
<keyword evidence="2" id="KW-1133">Transmembrane helix</keyword>
<dbReference type="InterPro" id="IPR050266">
    <property type="entry name" value="AB_hydrolase_sf"/>
</dbReference>
<reference evidence="5" key="1">
    <citation type="journal article" date="2019" name="Int. J. Syst. Evol. Microbiol.">
        <title>The Global Catalogue of Microorganisms (GCM) 10K type strain sequencing project: providing services to taxonomists for standard genome sequencing and annotation.</title>
        <authorList>
            <consortium name="The Broad Institute Genomics Platform"/>
            <consortium name="The Broad Institute Genome Sequencing Center for Infectious Disease"/>
            <person name="Wu L."/>
            <person name="Ma J."/>
        </authorList>
    </citation>
    <scope>NUCLEOTIDE SEQUENCE [LARGE SCALE GENOMIC DNA]</scope>
    <source>
        <strain evidence="5">FCH27</strain>
    </source>
</reference>
<dbReference type="PANTHER" id="PTHR43798:SF5">
    <property type="entry name" value="MONOACYLGLYCEROL LIPASE ABHD6"/>
    <property type="match status" value="1"/>
</dbReference>
<protein>
    <submittedName>
        <fullName evidence="4">Alpha/beta fold hydrolase</fullName>
    </submittedName>
</protein>
<feature type="transmembrane region" description="Helical" evidence="2">
    <location>
        <begin position="141"/>
        <end position="162"/>
    </location>
</feature>
<keyword evidence="2" id="KW-0472">Membrane</keyword>
<dbReference type="SUPFAM" id="SSF53474">
    <property type="entry name" value="alpha/beta-Hydrolases"/>
    <property type="match status" value="1"/>
</dbReference>
<feature type="transmembrane region" description="Helical" evidence="2">
    <location>
        <begin position="83"/>
        <end position="103"/>
    </location>
</feature>
<dbReference type="Pfam" id="PF12697">
    <property type="entry name" value="Abhydrolase_6"/>
    <property type="match status" value="1"/>
</dbReference>
<dbReference type="RefSeq" id="WP_255889921.1">
    <property type="nucleotide sequence ID" value="NZ_JAFMZM010000002.1"/>
</dbReference>
<keyword evidence="5" id="KW-1185">Reference proteome</keyword>
<name>A0ABW2MXS3_9ACTN</name>
<dbReference type="PANTHER" id="PTHR43798">
    <property type="entry name" value="MONOACYLGLYCEROL LIPASE"/>
    <property type="match status" value="1"/>
</dbReference>
<evidence type="ECO:0000313" key="5">
    <source>
        <dbReference type="Proteomes" id="UP001596524"/>
    </source>
</evidence>
<dbReference type="InterPro" id="IPR029058">
    <property type="entry name" value="AB_hydrolase_fold"/>
</dbReference>
<feature type="domain" description="AB hydrolase-1" evidence="3">
    <location>
        <begin position="197"/>
        <end position="433"/>
    </location>
</feature>
<evidence type="ECO:0000313" key="4">
    <source>
        <dbReference type="EMBL" id="MFC7359804.1"/>
    </source>
</evidence>
<dbReference type="InterPro" id="IPR000073">
    <property type="entry name" value="AB_hydrolase_1"/>
</dbReference>
<gene>
    <name evidence="4" type="ORF">ACFQO6_05935</name>
</gene>
<keyword evidence="4" id="KW-0378">Hydrolase</keyword>
<feature type="region of interest" description="Disordered" evidence="1">
    <location>
        <begin position="1"/>
        <end position="21"/>
    </location>
</feature>
<evidence type="ECO:0000259" key="3">
    <source>
        <dbReference type="Pfam" id="PF12697"/>
    </source>
</evidence>
<comment type="caution">
    <text evidence="4">The sequence shown here is derived from an EMBL/GenBank/DDBJ whole genome shotgun (WGS) entry which is preliminary data.</text>
</comment>
<feature type="transmembrane region" description="Helical" evidence="2">
    <location>
        <begin position="25"/>
        <end position="48"/>
    </location>
</feature>
<dbReference type="Gene3D" id="3.40.50.1820">
    <property type="entry name" value="alpha/beta hydrolase"/>
    <property type="match status" value="1"/>
</dbReference>
<feature type="transmembrane region" description="Helical" evidence="2">
    <location>
        <begin position="109"/>
        <end position="129"/>
    </location>
</feature>
<sequence length="454" mass="47382">MTTHVHRTTRPAGARTATSPEGRPVARVVLSSLAIGVAAAIVLTMVALPGAAEGVTTGSTLLAFGLGWGLLRVRSARTTKPQRWATVPAAAMTSIGLALMVVAPSDRDLTALTWVWPPLMLVLAGWTYLRMRRSLTGGGRWLATVVLALLAATSVSAGLGNLSSSRVASTYPAPGVTRSTGDHDLHIDCHGQGQPTVVLFNGLGEFSASWAQVVDGVAPATRVCAYDRAGQGWSDDVDDPQDGVAAADDLHALLAAAGERGPFVLVGHSIGGPYAMTYADRHPDDVTGLVLLDSTSPRQFDAIPSYPLQYALMRRAYGVLPSLARLGLGPLLAGSHLPADDAAPVDAMAATPRAARIARDELSMLPTVFRQAQALTTLEGRPLVVLTSAENARDTAGWAKAQERMAELSADTLHREVAASHAGMVEDPDGATASVQAIASVVRAVRTGRPLTTR</sequence>
<proteinExistence type="predicted"/>
<evidence type="ECO:0000256" key="2">
    <source>
        <dbReference type="SAM" id="Phobius"/>
    </source>
</evidence>
<accession>A0ABW2MXS3</accession>